<evidence type="ECO:0000313" key="2">
    <source>
        <dbReference type="EMBL" id="PJJ72930.1"/>
    </source>
</evidence>
<reference evidence="2 3" key="1">
    <citation type="submission" date="2017-11" db="EMBL/GenBank/DDBJ databases">
        <title>Genomic Encyclopedia of Archaeal and Bacterial Type Strains, Phase II (KMG-II): From Individual Species to Whole Genera.</title>
        <authorList>
            <person name="Goeker M."/>
        </authorList>
    </citation>
    <scope>NUCLEOTIDE SEQUENCE [LARGE SCALE GENOMIC DNA]</scope>
    <source>
        <strain evidence="2 3">DSM 27393</strain>
    </source>
</reference>
<keyword evidence="3" id="KW-1185">Reference proteome</keyword>
<accession>A0A2M9CM08</accession>
<proteinExistence type="predicted"/>
<keyword evidence="1" id="KW-0472">Membrane</keyword>
<organism evidence="2 3">
    <name type="scientific">Diaminobutyricimonas aerilata</name>
    <dbReference type="NCBI Taxonomy" id="1162967"/>
    <lineage>
        <taxon>Bacteria</taxon>
        <taxon>Bacillati</taxon>
        <taxon>Actinomycetota</taxon>
        <taxon>Actinomycetes</taxon>
        <taxon>Micrococcales</taxon>
        <taxon>Microbacteriaceae</taxon>
        <taxon>Diaminobutyricimonas</taxon>
    </lineage>
</organism>
<comment type="caution">
    <text evidence="2">The sequence shown here is derived from an EMBL/GenBank/DDBJ whole genome shotgun (WGS) entry which is preliminary data.</text>
</comment>
<feature type="transmembrane region" description="Helical" evidence="1">
    <location>
        <begin position="49"/>
        <end position="69"/>
    </location>
</feature>
<keyword evidence="1" id="KW-1133">Transmembrane helix</keyword>
<feature type="transmembrane region" description="Helical" evidence="1">
    <location>
        <begin position="15"/>
        <end position="37"/>
    </location>
</feature>
<dbReference type="Proteomes" id="UP000228758">
    <property type="component" value="Unassembled WGS sequence"/>
</dbReference>
<name>A0A2M9CM08_9MICO</name>
<gene>
    <name evidence="2" type="ORF">CLV46_2509</name>
</gene>
<evidence type="ECO:0008006" key="4">
    <source>
        <dbReference type="Google" id="ProtNLM"/>
    </source>
</evidence>
<keyword evidence="1" id="KW-0812">Transmembrane</keyword>
<sequence length="96" mass="10079">MTAATDRPDTPSRGVLRALTVLSVLEVGTLAALLINLATVHVRAVTQAIGPTHGAIYLAVVMIVVFAPGFRRLDRILGCLPVIGGVVALVQARRRA</sequence>
<dbReference type="AlphaFoldDB" id="A0A2M9CM08"/>
<protein>
    <recommendedName>
        <fullName evidence="4">Integral membrane protein</fullName>
    </recommendedName>
</protein>
<evidence type="ECO:0000256" key="1">
    <source>
        <dbReference type="SAM" id="Phobius"/>
    </source>
</evidence>
<dbReference type="RefSeq" id="WP_100365072.1">
    <property type="nucleotide sequence ID" value="NZ_PGFF01000001.1"/>
</dbReference>
<evidence type="ECO:0000313" key="3">
    <source>
        <dbReference type="Proteomes" id="UP000228758"/>
    </source>
</evidence>
<dbReference type="OrthoDB" id="5150176at2"/>
<dbReference type="EMBL" id="PGFF01000001">
    <property type="protein sequence ID" value="PJJ72930.1"/>
    <property type="molecule type" value="Genomic_DNA"/>
</dbReference>